<sequence>MNGWNFDISAAPQGRHSISTYKTNAGETRERRDFVPEKVWIATKCEKVFPSYRLENGRWGGLATGEEPIAWMPYEVPVHPNSLQEDAA</sequence>
<evidence type="ECO:0008006" key="3">
    <source>
        <dbReference type="Google" id="ProtNLM"/>
    </source>
</evidence>
<proteinExistence type="predicted"/>
<protein>
    <recommendedName>
        <fullName evidence="3">DUF551 domain-containing protein</fullName>
    </recommendedName>
</protein>
<evidence type="ECO:0000313" key="2">
    <source>
        <dbReference type="Proteomes" id="UP000596083"/>
    </source>
</evidence>
<name>A0A7T7HHP4_9HYPH</name>
<accession>A0A7T7HHP4</accession>
<dbReference type="KEGG" id="mlut:JET14_13425"/>
<dbReference type="Proteomes" id="UP000596083">
    <property type="component" value="Chromosome"/>
</dbReference>
<reference evidence="1 2" key="1">
    <citation type="submission" date="2020-12" db="EMBL/GenBank/DDBJ databases">
        <authorList>
            <person name="Zheng R.K."/>
            <person name="Sun C.M."/>
        </authorList>
    </citation>
    <scope>NUCLEOTIDE SEQUENCE [LARGE SCALE GENOMIC DNA]</scope>
    <source>
        <strain evidence="1 2">ZRK001</strain>
    </source>
</reference>
<dbReference type="RefSeq" id="WP_200334163.1">
    <property type="nucleotide sequence ID" value="NZ_CP066786.1"/>
</dbReference>
<gene>
    <name evidence="1" type="ORF">JET14_13425</name>
</gene>
<dbReference type="EMBL" id="CP066786">
    <property type="protein sequence ID" value="QQM29324.1"/>
    <property type="molecule type" value="Genomic_DNA"/>
</dbReference>
<evidence type="ECO:0000313" key="1">
    <source>
        <dbReference type="EMBL" id="QQM29324.1"/>
    </source>
</evidence>
<dbReference type="AlphaFoldDB" id="A0A7T7HHP4"/>
<organism evidence="1 2">
    <name type="scientific">Martelella lutilitoris</name>
    <dbReference type="NCBI Taxonomy" id="2583532"/>
    <lineage>
        <taxon>Bacteria</taxon>
        <taxon>Pseudomonadati</taxon>
        <taxon>Pseudomonadota</taxon>
        <taxon>Alphaproteobacteria</taxon>
        <taxon>Hyphomicrobiales</taxon>
        <taxon>Aurantimonadaceae</taxon>
        <taxon>Martelella</taxon>
    </lineage>
</organism>